<dbReference type="EMBL" id="KQ085929">
    <property type="protein sequence ID" value="KLO15444.1"/>
    <property type="molecule type" value="Genomic_DNA"/>
</dbReference>
<dbReference type="InParanoid" id="A0A0H2RUC0"/>
<evidence type="ECO:0000256" key="1">
    <source>
        <dbReference type="SAM" id="Coils"/>
    </source>
</evidence>
<name>A0A0H2RUC0_9AGAM</name>
<protein>
    <submittedName>
        <fullName evidence="2">Uncharacterized protein</fullName>
    </submittedName>
</protein>
<keyword evidence="3" id="KW-1185">Reference proteome</keyword>
<organism evidence="2 3">
    <name type="scientific">Schizopora paradoxa</name>
    <dbReference type="NCBI Taxonomy" id="27342"/>
    <lineage>
        <taxon>Eukaryota</taxon>
        <taxon>Fungi</taxon>
        <taxon>Dikarya</taxon>
        <taxon>Basidiomycota</taxon>
        <taxon>Agaricomycotina</taxon>
        <taxon>Agaricomycetes</taxon>
        <taxon>Hymenochaetales</taxon>
        <taxon>Schizoporaceae</taxon>
        <taxon>Schizopora</taxon>
    </lineage>
</organism>
<proteinExistence type="predicted"/>
<accession>A0A0H2RUC0</accession>
<feature type="coiled-coil region" evidence="1">
    <location>
        <begin position="91"/>
        <end position="118"/>
    </location>
</feature>
<evidence type="ECO:0000313" key="3">
    <source>
        <dbReference type="Proteomes" id="UP000053477"/>
    </source>
</evidence>
<evidence type="ECO:0000313" key="2">
    <source>
        <dbReference type="EMBL" id="KLO15444.1"/>
    </source>
</evidence>
<dbReference type="OrthoDB" id="2852593at2759"/>
<gene>
    <name evidence="2" type="ORF">SCHPADRAFT_261955</name>
</gene>
<reference evidence="2 3" key="1">
    <citation type="submission" date="2015-04" db="EMBL/GenBank/DDBJ databases">
        <title>Complete genome sequence of Schizopora paradoxa KUC8140, a cosmopolitan wood degrader in East Asia.</title>
        <authorList>
            <consortium name="DOE Joint Genome Institute"/>
            <person name="Min B."/>
            <person name="Park H."/>
            <person name="Jang Y."/>
            <person name="Kim J.-J."/>
            <person name="Kim K.H."/>
            <person name="Pangilinan J."/>
            <person name="Lipzen A."/>
            <person name="Riley R."/>
            <person name="Grigoriev I.V."/>
            <person name="Spatafora J.W."/>
            <person name="Choi I.-G."/>
        </authorList>
    </citation>
    <scope>NUCLEOTIDE SEQUENCE [LARGE SCALE GENOMIC DNA]</scope>
    <source>
        <strain evidence="2 3">KUC8140</strain>
    </source>
</reference>
<sequence length="594" mass="67376">MEQIPSKRKFKLSSLWTCHRSIEASCTQRTDALLKFVDSTFADMLVEMDNAFKSAETGSDERALSDDDIDIDHRSAVDRIRMLTHVKGMQLEIARRLVQKKQDELKALAAEKSKIIAQANERRDPAPLPHFPNEILAQIISYSYWSGKASGTPGFPDLLAGDDRNPLQLLLEDDDTPVEWKNFINKQIPCVVTTFGVGGDLTMYLKHFGPHPRMLPLLDAHQDFEDVFERPSTIILINLAEISKVMEELESIRQKPWHNVFISTFPYSPAVLEQAFKSFVQKFRDKLVDLGRLCFPNVSPFTLNHDFIVQATSLMESARLQELPSKFKSSYARLPLCLLPTFHPVLSNITELETTVPLCDSGDETLGVGQVLQVLMLCSNALTNLKISDGHNLGVRDRKLIPMRRLSFPRLERFVLDFFVETIALNILPAMHCPLLRHFTLSICLEPEFWDDVPRRIRRSLKTDGRLSATLLHSLFPDLEYISVTFGNFDQDAQFLSDLAAPDESENWIFPLLDSMKFGSSTVSLAQIPLLKAVAKVVVNRMLSDVARSIRYLSIPSFMDAESADCDTLKLFVPELQFIPSISEIYGWSRKPGW</sequence>
<keyword evidence="1" id="KW-0175">Coiled coil</keyword>
<dbReference type="Proteomes" id="UP000053477">
    <property type="component" value="Unassembled WGS sequence"/>
</dbReference>
<dbReference type="AlphaFoldDB" id="A0A0H2RUC0"/>